<dbReference type="Proteomes" id="UP000267029">
    <property type="component" value="Unassembled WGS sequence"/>
</dbReference>
<dbReference type="OrthoDB" id="443915at2759"/>
<protein>
    <recommendedName>
        <fullName evidence="4">Fibronectin type-III domain-containing protein</fullName>
    </recommendedName>
</protein>
<organism evidence="2 3">
    <name type="scientific">Mesocestoides corti</name>
    <name type="common">Flatworm</name>
    <dbReference type="NCBI Taxonomy" id="53468"/>
    <lineage>
        <taxon>Eukaryota</taxon>
        <taxon>Metazoa</taxon>
        <taxon>Spiralia</taxon>
        <taxon>Lophotrochozoa</taxon>
        <taxon>Platyhelminthes</taxon>
        <taxon>Cestoda</taxon>
        <taxon>Eucestoda</taxon>
        <taxon>Cyclophyllidea</taxon>
        <taxon>Mesocestoididae</taxon>
        <taxon>Mesocestoides</taxon>
    </lineage>
</organism>
<feature type="compositionally biased region" description="Basic and acidic residues" evidence="1">
    <location>
        <begin position="56"/>
        <end position="65"/>
    </location>
</feature>
<dbReference type="AlphaFoldDB" id="A0A158QS78"/>
<feature type="region of interest" description="Disordered" evidence="1">
    <location>
        <begin position="56"/>
        <end position="171"/>
    </location>
</feature>
<name>A0A158QS78_MESCO</name>
<dbReference type="InterPro" id="IPR013783">
    <property type="entry name" value="Ig-like_fold"/>
</dbReference>
<feature type="region of interest" description="Disordered" evidence="1">
    <location>
        <begin position="254"/>
        <end position="273"/>
    </location>
</feature>
<sequence length="835" mass="88385">MLHCPPTRTHHARPAIDGQALNEGRTGRCGSSAYVYTNSTPAFYSLTSKQRRLMARRGDRVHAPKEVLNVRQKPNPDDSIKLSKKQSSSASTKKKSSANSTGVNEGGKRRSTVAKRSSKIPSVGVTAPSPVSESTSENVEKCNGKASRTAGLKEAEPAKEASISSKIPPGLHDDFSSIAFDSADGRPVTASTLTSKELPTKASVDANLPQRAAKPVNVVRPTNGGRPLSALNGDLTPAEACELKASLGKTNTKHLASSLSSAPPPPIHVAGQPDNVWTARNLTVHANTEPKSSPAPQTPPPTSLSEKSSPKDEDTEKPKNCSASTTSTKLVKSGPSEKRKKQSKGADSLKQKVASSASEVGLGDMKIAKKDQHLGGNLPAGNLPPAATATTLDVTEQAPIFLLSPTPGTSHPSQHPYYFGPPFYAAGGPHPSTFFAAPRHTHFGPPAPSPCFIPPPPPPSHFQQTHHSPTPPPPYFFSPANPAAVVAGTPYLSFQLPPPPISHGLPAHLHAGGPNSAGTPVLGVPHTIPFVAQAATAGGGTMALGEEERNAIIQVLSKIGPPEISSVDCRSVTINISVPENLSIGVQEQPLEDTSKAKGNFNGHKEEFNAEECSRVGVEDADTVQASSPNGPSGSDAAECPPTPSTAKLWSIPPSELRFALYLAERNENFVCVYVGEATCILLQDLRPGVQYNIKVCCMYEGLCGGISESTEFVTLATKPACPRPPNVFSRTKSTLSVRWAVPADNGAKITSYCLQYAAITKGGFVPVEVVFCSQCFLRRKAHHSVWRAASAARQLCHELRLCPTPDKSIRRGISLLFSSSQCRKKQALLTRTFA</sequence>
<dbReference type="InterPro" id="IPR003961">
    <property type="entry name" value="FN3_dom"/>
</dbReference>
<dbReference type="Gene3D" id="2.60.40.10">
    <property type="entry name" value="Immunoglobulins"/>
    <property type="match status" value="2"/>
</dbReference>
<evidence type="ECO:0008006" key="4">
    <source>
        <dbReference type="Google" id="ProtNLM"/>
    </source>
</evidence>
<dbReference type="CDD" id="cd00063">
    <property type="entry name" value="FN3"/>
    <property type="match status" value="2"/>
</dbReference>
<feature type="compositionally biased region" description="Polar residues" evidence="1">
    <location>
        <begin position="321"/>
        <end position="330"/>
    </location>
</feature>
<feature type="compositionally biased region" description="Basic residues" evidence="1">
    <location>
        <begin position="109"/>
        <end position="118"/>
    </location>
</feature>
<evidence type="ECO:0000256" key="1">
    <source>
        <dbReference type="SAM" id="MobiDB-lite"/>
    </source>
</evidence>
<accession>A0A158QS78</accession>
<reference evidence="2 3" key="1">
    <citation type="submission" date="2018-10" db="EMBL/GenBank/DDBJ databases">
        <authorList>
            <consortium name="Pathogen Informatics"/>
        </authorList>
    </citation>
    <scope>NUCLEOTIDE SEQUENCE [LARGE SCALE GENOMIC DNA]</scope>
</reference>
<proteinExistence type="predicted"/>
<feature type="compositionally biased region" description="Polar residues" evidence="1">
    <location>
        <begin position="624"/>
        <end position="633"/>
    </location>
</feature>
<evidence type="ECO:0000313" key="2">
    <source>
        <dbReference type="EMBL" id="VDD74430.1"/>
    </source>
</evidence>
<feature type="region of interest" description="Disordered" evidence="1">
    <location>
        <begin position="286"/>
        <end position="357"/>
    </location>
</feature>
<dbReference type="EMBL" id="UXSR01000037">
    <property type="protein sequence ID" value="VDD74430.1"/>
    <property type="molecule type" value="Genomic_DNA"/>
</dbReference>
<dbReference type="InterPro" id="IPR036116">
    <property type="entry name" value="FN3_sf"/>
</dbReference>
<gene>
    <name evidence="2" type="ORF">MCOS_LOCUS433</name>
</gene>
<feature type="compositionally biased region" description="Basic and acidic residues" evidence="1">
    <location>
        <begin position="308"/>
        <end position="319"/>
    </location>
</feature>
<dbReference type="SUPFAM" id="SSF49265">
    <property type="entry name" value="Fibronectin type III"/>
    <property type="match status" value="1"/>
</dbReference>
<feature type="region of interest" description="Disordered" evidence="1">
    <location>
        <begin position="621"/>
        <end position="647"/>
    </location>
</feature>
<evidence type="ECO:0000313" key="3">
    <source>
        <dbReference type="Proteomes" id="UP000267029"/>
    </source>
</evidence>
<dbReference type="STRING" id="53468.A0A158QS78"/>
<keyword evidence="3" id="KW-1185">Reference proteome</keyword>